<keyword evidence="3" id="KW-1185">Reference proteome</keyword>
<dbReference type="PANTHER" id="PTHR31973:SF189">
    <property type="entry name" value="TRANSPOSASE, MUDR, PLANT, MULE TRANSPOSASE DOMAIN PROTEIN-RELATED"/>
    <property type="match status" value="1"/>
</dbReference>
<dbReference type="AlphaFoldDB" id="A0A444WZI4"/>
<organism evidence="2 3">
    <name type="scientific">Arachis hypogaea</name>
    <name type="common">Peanut</name>
    <dbReference type="NCBI Taxonomy" id="3818"/>
    <lineage>
        <taxon>Eukaryota</taxon>
        <taxon>Viridiplantae</taxon>
        <taxon>Streptophyta</taxon>
        <taxon>Embryophyta</taxon>
        <taxon>Tracheophyta</taxon>
        <taxon>Spermatophyta</taxon>
        <taxon>Magnoliopsida</taxon>
        <taxon>eudicotyledons</taxon>
        <taxon>Gunneridae</taxon>
        <taxon>Pentapetalae</taxon>
        <taxon>rosids</taxon>
        <taxon>fabids</taxon>
        <taxon>Fabales</taxon>
        <taxon>Fabaceae</taxon>
        <taxon>Papilionoideae</taxon>
        <taxon>50 kb inversion clade</taxon>
        <taxon>dalbergioids sensu lato</taxon>
        <taxon>Dalbergieae</taxon>
        <taxon>Pterocarpus clade</taxon>
        <taxon>Arachis</taxon>
    </lineage>
</organism>
<reference evidence="2 3" key="1">
    <citation type="submission" date="2019-01" db="EMBL/GenBank/DDBJ databases">
        <title>Sequencing of cultivated peanut Arachis hypogaea provides insights into genome evolution and oil improvement.</title>
        <authorList>
            <person name="Chen X."/>
        </authorList>
    </citation>
    <scope>NUCLEOTIDE SEQUENCE [LARGE SCALE GENOMIC DNA]</scope>
    <source>
        <strain evidence="3">cv. Fuhuasheng</strain>
        <tissue evidence="2">Leaves</tissue>
    </source>
</reference>
<evidence type="ECO:0000256" key="1">
    <source>
        <dbReference type="SAM" id="MobiDB-lite"/>
    </source>
</evidence>
<protein>
    <recommendedName>
        <fullName evidence="4">Transposase MuDR plant domain-containing protein</fullName>
    </recommendedName>
</protein>
<feature type="compositionally biased region" description="Basic and acidic residues" evidence="1">
    <location>
        <begin position="1"/>
        <end position="18"/>
    </location>
</feature>
<proteinExistence type="predicted"/>
<evidence type="ECO:0000313" key="2">
    <source>
        <dbReference type="EMBL" id="RYQ82867.1"/>
    </source>
</evidence>
<gene>
    <name evidence="2" type="ORF">Ahy_B10g101440</name>
</gene>
<sequence>MKDSQKMKESVATERVEGEFSASFTKEKGKVVATRLGDEDDGYDSEELWDVPVSDNKGDLSLRKYHLHKHLKNMKQYKWEVGIMYVNRNAFKECVTSYVVHSGRRLWFSKCDSVDQGHQIEIMSSQWLIKAFMKKICENPKIKLRTLMKKAHSKWNVDLTKSKAARVKQLALDEINGTYRE</sequence>
<dbReference type="Proteomes" id="UP000289738">
    <property type="component" value="Chromosome B10"/>
</dbReference>
<dbReference type="PANTHER" id="PTHR31973">
    <property type="entry name" value="POLYPROTEIN, PUTATIVE-RELATED"/>
    <property type="match status" value="1"/>
</dbReference>
<accession>A0A444WZI4</accession>
<name>A0A444WZI4_ARAHY</name>
<dbReference type="EMBL" id="SDMP01000020">
    <property type="protein sequence ID" value="RYQ82867.1"/>
    <property type="molecule type" value="Genomic_DNA"/>
</dbReference>
<evidence type="ECO:0000313" key="3">
    <source>
        <dbReference type="Proteomes" id="UP000289738"/>
    </source>
</evidence>
<evidence type="ECO:0008006" key="4">
    <source>
        <dbReference type="Google" id="ProtNLM"/>
    </source>
</evidence>
<feature type="region of interest" description="Disordered" evidence="1">
    <location>
        <begin position="1"/>
        <end position="20"/>
    </location>
</feature>
<comment type="caution">
    <text evidence="2">The sequence shown here is derived from an EMBL/GenBank/DDBJ whole genome shotgun (WGS) entry which is preliminary data.</text>
</comment>